<organism evidence="1 2">
    <name type="scientific">Imbroritus primus</name>
    <dbReference type="NCBI Taxonomy" id="3058603"/>
    <lineage>
        <taxon>Bacteria</taxon>
        <taxon>Pseudomonadati</taxon>
        <taxon>Pseudomonadota</taxon>
        <taxon>Betaproteobacteria</taxon>
        <taxon>Burkholderiales</taxon>
        <taxon>Burkholderiaceae</taxon>
        <taxon>Imbroritus</taxon>
    </lineage>
</organism>
<keyword evidence="1" id="KW-0808">Transferase</keyword>
<evidence type="ECO:0000313" key="2">
    <source>
        <dbReference type="Proteomes" id="UP000004277"/>
    </source>
</evidence>
<gene>
    <name evidence="1" type="ORF">MW7_005780</name>
</gene>
<comment type="caution">
    <text evidence="1">The sequence shown here is derived from an EMBL/GenBank/DDBJ whole genome shotgun (WGS) entry which is preliminary data.</text>
</comment>
<dbReference type="Proteomes" id="UP000004277">
    <property type="component" value="Unassembled WGS sequence"/>
</dbReference>
<sequence>MISKETTVSAPYHGLKVLDLSQGIAGPYCAMILQQNGAEVIKVEPPTGDWSRGIGHAPEGMSALAISYNLGKQSICIDGRSEQGLALMRTLALQADIVIESFRPGVMAKLGLSYAALSKEKPGLVYVSVSAFGPDGPYAERPGSDSTLQAMSGMMVVNRDSHGTPRKVGILLIDVATGIYAAQATGTALYRRATQGTGTHVEISLLECAAAVQGGAIVDETLGGGRVAQPLSVPAGTFATQDGHVNVTSLHDRMFVGLCKALGKDEWIADARFASAAERFSHAAEINGALEAIFPGQPTAYWLDALSKHGVVCGKVAGYADFLADPQVMQQAIFQQSDQGGLGHVPMPRIPGVAHGATARSSPSPRKGEHTCRVLAELGLDETEIQALLASGVVLSRDPAAA</sequence>
<protein>
    <submittedName>
        <fullName evidence="1">CoA transferase</fullName>
    </submittedName>
</protein>
<proteinExistence type="predicted"/>
<reference evidence="1" key="1">
    <citation type="submission" date="2019-05" db="EMBL/GenBank/DDBJ databases">
        <title>Revised genome assembly of Burkholderiaceae (previously Ralstonia) sp. PBA.</title>
        <authorList>
            <person name="Gan H.M."/>
        </authorList>
    </citation>
    <scope>NUCLEOTIDE SEQUENCE</scope>
    <source>
        <strain evidence="1">PBA</strain>
    </source>
</reference>
<dbReference type="EMBL" id="AKCV02000015">
    <property type="protein sequence ID" value="TMS58261.1"/>
    <property type="molecule type" value="Genomic_DNA"/>
</dbReference>
<keyword evidence="2" id="KW-1185">Reference proteome</keyword>
<evidence type="ECO:0000313" key="1">
    <source>
        <dbReference type="EMBL" id="TMS58261.1"/>
    </source>
</evidence>
<name>A0ACD3SPR5_9BURK</name>
<accession>A0ACD3SPR5</accession>